<comment type="caution">
    <text evidence="14">The sequence shown here is derived from an EMBL/GenBank/DDBJ whole genome shotgun (WGS) entry which is preliminary data.</text>
</comment>
<evidence type="ECO:0000313" key="14">
    <source>
        <dbReference type="EMBL" id="HIX65419.1"/>
    </source>
</evidence>
<evidence type="ECO:0000256" key="6">
    <source>
        <dbReference type="ARBA" id="ARBA00022722"/>
    </source>
</evidence>
<dbReference type="Pfam" id="PF07733">
    <property type="entry name" value="DNA_pol3_alpha"/>
    <property type="match status" value="2"/>
</dbReference>
<evidence type="ECO:0000256" key="7">
    <source>
        <dbReference type="ARBA" id="ARBA00022801"/>
    </source>
</evidence>
<dbReference type="InterPro" id="IPR013520">
    <property type="entry name" value="Ribonucl_H"/>
</dbReference>
<dbReference type="CDD" id="cd04484">
    <property type="entry name" value="polC_OBF"/>
    <property type="match status" value="1"/>
</dbReference>
<evidence type="ECO:0000256" key="3">
    <source>
        <dbReference type="ARBA" id="ARBA00022679"/>
    </source>
</evidence>
<dbReference type="SMART" id="SM00481">
    <property type="entry name" value="POLIIIAc"/>
    <property type="match status" value="1"/>
</dbReference>
<dbReference type="Gene3D" id="2.40.50.140">
    <property type="entry name" value="Nucleic acid-binding proteins"/>
    <property type="match status" value="1"/>
</dbReference>
<feature type="domain" description="Polymerase/histidinol phosphatase N-terminal" evidence="13">
    <location>
        <begin position="331"/>
        <end position="403"/>
    </location>
</feature>
<dbReference type="HAMAP" id="MF_00356">
    <property type="entry name" value="DNApol_PolC"/>
    <property type="match status" value="1"/>
</dbReference>
<evidence type="ECO:0000256" key="1">
    <source>
        <dbReference type="ARBA" id="ARBA00003452"/>
    </source>
</evidence>
<sequence length="1440" mass="160608">MADQGPYQEAFQKVQVVKIRLDQGKGRMEAELESPAPIPYAQLTHVERQLREALSLRELTFSPHYPAQAFHSDCLQELLNQLGNEGLPINGFFQGCRCDLMEDQLRIYLTHGGQDFLEGIHCAQKLSELIHRQFGRQIQVSFDGVVELEPDSPLYQDTMEKARAETPAKLPVLAAAPKEKASGEAPAAAAPTKFTFEAKDLPFAPGSMVTLYGNAPKGALIEMSQVNIESGTVTVWGDVFKLDRRTSRDEKTLILTIFLTDYTGSYSAKIIGRLDKDKKIKALEALQVGDTVVLHGTVEFDRFDHETILRPDSIATVKKLPRRDDAPEKRVELHLHSTMSAMDGVTPADKLVERAWQFGHRAVAITDHGVVQAFPDCMKAVGKIRKKGGNIKVIYGVEAYFVDDVVQAVHGPAQGDFDRELIIFDLETTGLSAATERITEIGAVKLRGREIVDRFNTFVNPERAIPPKITELTGITDEDVRDAPSEREALEAFYAFCGGEEAVLVAHNAPFDTSFIRQAARRCRMPYQFTSIDTVILSRSLFPNLRKHKLDMVAKHLELGEFNHHRACDDAEMLAKIFQRMMELLSREKGCSRIEAINTSLAAVDVKRSPTYHQILLVKNLTGLKNLYKLVSTSHLDYYAKRPRIPRSKLNECREGLLVGSACEAGQLYRAIVEGKSWGDLCDIARFYDYLEIQPLGNNAFMVRNNTVPSEETLKEYNETIVRLGEKLNLPVVATCDVHFMDPGDAKFRAILMAGMGFSDADQQAPLYFRTTEEMLQEFAYLGKEKAYEVVVTNPNRIADLVDDIKPIPDGTFTPTIPGSEEDLQRITRQRAMDLYGYQGQVPELVSKRLERELGSIIKHGFAVLYMIAQKLVAKSEEGGYKVGSRGSVGSSFVATMAGISEVNPLPPHYYCPNCHYSEFITDGSVGSGFDLPEKNCPKCGTKYKQDGHDIPFETFLGFDGDKAPDIDLNFSGEYQSKIHKYTEELFGPTHVFKAGTISTVAEKTAYGYVKKYAQERGLVFTRAEEERLALGCTGVKRTTGQHPGGMVVVPSSHEVFDFTAVQRPADDANSDITTTHFDFHSLHDTILKLDELGHDVPTMYKYLEDMTGIDVNDVPMNDPQVMSLFLKPDALGVTAEEIDCSTGTLGIPEFGTNFVRGMLLEAKPKNFSDLLQISGLSHGTDVWLGNAQELIRNHTCTISEVIGTRDSIMTYLLHKGLEPKMAFKIMEITRKGNAPKLLTEEHMNAMREHGVPQWYIDSCLKIKYMFPKAHAAAYDIASIRLCWFKVHHPLAFYAVIFTVRGDDFDAQAAVEGKATTRRKIQNLMAMGNDRTAKDEGTLTMLQIIQECQARGIVFLPVDLYKSHYKLYRVEDGKIRLPFMALKGVGEAAAKGLYETAQRERFISADDIINRAGISSAILETLREAGALGGLPETSQVTFF</sequence>
<dbReference type="InterPro" id="IPR012337">
    <property type="entry name" value="RNaseH-like_sf"/>
</dbReference>
<evidence type="ECO:0000313" key="15">
    <source>
        <dbReference type="Proteomes" id="UP000886800"/>
    </source>
</evidence>
<keyword evidence="8 11" id="KW-0269">Exonuclease</keyword>
<dbReference type="Gene3D" id="3.20.20.140">
    <property type="entry name" value="Metal-dependent hydrolases"/>
    <property type="match status" value="2"/>
</dbReference>
<feature type="domain" description="Exonuclease" evidence="12">
    <location>
        <begin position="420"/>
        <end position="587"/>
    </location>
</feature>
<dbReference type="InterPro" id="IPR029460">
    <property type="entry name" value="DNAPol_HHH"/>
</dbReference>
<dbReference type="GO" id="GO:0003677">
    <property type="term" value="F:DNA binding"/>
    <property type="evidence" value="ECO:0007669"/>
    <property type="project" value="UniProtKB-UniRule"/>
</dbReference>
<dbReference type="PANTHER" id="PTHR32294:SF5">
    <property type="entry name" value="DNA POLYMERASE III POLC-TYPE"/>
    <property type="match status" value="1"/>
</dbReference>
<dbReference type="GO" id="GO:0005737">
    <property type="term" value="C:cytoplasm"/>
    <property type="evidence" value="ECO:0007669"/>
    <property type="project" value="UniProtKB-SubCell"/>
</dbReference>
<dbReference type="FunFam" id="3.30.420.10:FF:000045">
    <property type="entry name" value="3'-5' exonuclease DinG"/>
    <property type="match status" value="1"/>
</dbReference>
<dbReference type="InterPro" id="IPR040982">
    <property type="entry name" value="DNA_pol3_finger"/>
</dbReference>
<dbReference type="InterPro" id="IPR044923">
    <property type="entry name" value="PolC_middle_finger_sf"/>
</dbReference>
<dbReference type="GO" id="GO:0006261">
    <property type="term" value="P:DNA-templated DNA replication"/>
    <property type="evidence" value="ECO:0007669"/>
    <property type="project" value="UniProtKB-UniRule"/>
</dbReference>
<accession>A0A9D1WQU4</accession>
<keyword evidence="5 11" id="KW-0235">DNA replication</keyword>
<evidence type="ECO:0000256" key="11">
    <source>
        <dbReference type="HAMAP-Rule" id="MF_00356"/>
    </source>
</evidence>
<dbReference type="CDD" id="cd07435">
    <property type="entry name" value="PHP_PolIIIA_POLC"/>
    <property type="match status" value="1"/>
</dbReference>
<dbReference type="PANTHER" id="PTHR32294">
    <property type="entry name" value="DNA POLYMERASE III SUBUNIT ALPHA"/>
    <property type="match status" value="1"/>
</dbReference>
<comment type="similarity">
    <text evidence="11">Belongs to the DNA polymerase type-C family. PolC subfamily.</text>
</comment>
<dbReference type="Gene3D" id="1.10.150.700">
    <property type="entry name" value="PolC, middle finger domain"/>
    <property type="match status" value="1"/>
</dbReference>
<reference evidence="14" key="1">
    <citation type="journal article" date="2021" name="PeerJ">
        <title>Extensive microbial diversity within the chicken gut microbiome revealed by metagenomics and culture.</title>
        <authorList>
            <person name="Gilroy R."/>
            <person name="Ravi A."/>
            <person name="Getino M."/>
            <person name="Pursley I."/>
            <person name="Horton D.L."/>
            <person name="Alikhan N.F."/>
            <person name="Baker D."/>
            <person name="Gharbi K."/>
            <person name="Hall N."/>
            <person name="Watson M."/>
            <person name="Adriaenssens E.M."/>
            <person name="Foster-Nyarko E."/>
            <person name="Jarju S."/>
            <person name="Secka A."/>
            <person name="Antonio M."/>
            <person name="Oren A."/>
            <person name="Chaudhuri R.R."/>
            <person name="La Ragione R."/>
            <person name="Hildebrand F."/>
            <person name="Pallen M.J."/>
        </authorList>
    </citation>
    <scope>NUCLEOTIDE SEQUENCE</scope>
    <source>
        <strain evidence="14">CHK188-5543</strain>
    </source>
</reference>
<dbReference type="GO" id="GO:0008408">
    <property type="term" value="F:3'-5' exonuclease activity"/>
    <property type="evidence" value="ECO:0007669"/>
    <property type="project" value="UniProtKB-UniRule"/>
</dbReference>
<evidence type="ECO:0000259" key="12">
    <source>
        <dbReference type="SMART" id="SM00479"/>
    </source>
</evidence>
<dbReference type="EMBL" id="DXES01000088">
    <property type="protein sequence ID" value="HIX65419.1"/>
    <property type="molecule type" value="Genomic_DNA"/>
</dbReference>
<comment type="subcellular location">
    <subcellularLocation>
        <location evidence="11">Cytoplasm</location>
    </subcellularLocation>
</comment>
<dbReference type="EC" id="2.7.7.7" evidence="11"/>
<keyword evidence="7 11" id="KW-0378">Hydrolase</keyword>
<dbReference type="Gene3D" id="3.30.1900.20">
    <property type="match status" value="2"/>
</dbReference>
<dbReference type="NCBIfam" id="TIGR00573">
    <property type="entry name" value="dnaq"/>
    <property type="match status" value="1"/>
</dbReference>
<dbReference type="InterPro" id="IPR006054">
    <property type="entry name" value="DnaQ"/>
</dbReference>
<dbReference type="Gene3D" id="1.10.150.870">
    <property type="match status" value="1"/>
</dbReference>
<dbReference type="SUPFAM" id="SSF53098">
    <property type="entry name" value="Ribonuclease H-like"/>
    <property type="match status" value="1"/>
</dbReference>
<evidence type="ECO:0000259" key="13">
    <source>
        <dbReference type="SMART" id="SM00481"/>
    </source>
</evidence>
<dbReference type="CDD" id="cd06127">
    <property type="entry name" value="DEDDh"/>
    <property type="match status" value="1"/>
</dbReference>
<dbReference type="Pfam" id="PF00929">
    <property type="entry name" value="RNase_T"/>
    <property type="match status" value="1"/>
</dbReference>
<dbReference type="Gene3D" id="3.30.420.10">
    <property type="entry name" value="Ribonuclease H-like superfamily/Ribonuclease H"/>
    <property type="match status" value="1"/>
</dbReference>
<dbReference type="InterPro" id="IPR036397">
    <property type="entry name" value="RNaseH_sf"/>
</dbReference>
<dbReference type="InterPro" id="IPR003141">
    <property type="entry name" value="Pol/His_phosphatase_N"/>
</dbReference>
<dbReference type="InterPro" id="IPR011708">
    <property type="entry name" value="DNA_pol3_alpha_NTPase_dom"/>
</dbReference>
<evidence type="ECO:0000256" key="5">
    <source>
        <dbReference type="ARBA" id="ARBA00022705"/>
    </source>
</evidence>
<dbReference type="NCBIfam" id="TIGR01405">
    <property type="entry name" value="polC_Gram_pos"/>
    <property type="match status" value="1"/>
</dbReference>
<organism evidence="14 15">
    <name type="scientific">Candidatus Anaerotruncus excrementipullorum</name>
    <dbReference type="NCBI Taxonomy" id="2838465"/>
    <lineage>
        <taxon>Bacteria</taxon>
        <taxon>Bacillati</taxon>
        <taxon>Bacillota</taxon>
        <taxon>Clostridia</taxon>
        <taxon>Eubacteriales</taxon>
        <taxon>Oscillospiraceae</taxon>
        <taxon>Anaerotruncus</taxon>
    </lineage>
</organism>
<keyword evidence="9 11" id="KW-0239">DNA-directed DNA polymerase</keyword>
<comment type="catalytic activity">
    <reaction evidence="10 11">
        <text>DNA(n) + a 2'-deoxyribonucleoside 5'-triphosphate = DNA(n+1) + diphosphate</text>
        <dbReference type="Rhea" id="RHEA:22508"/>
        <dbReference type="Rhea" id="RHEA-COMP:17339"/>
        <dbReference type="Rhea" id="RHEA-COMP:17340"/>
        <dbReference type="ChEBI" id="CHEBI:33019"/>
        <dbReference type="ChEBI" id="CHEBI:61560"/>
        <dbReference type="ChEBI" id="CHEBI:173112"/>
        <dbReference type="EC" id="2.7.7.7"/>
    </reaction>
</comment>
<proteinExistence type="inferred from homology"/>
<dbReference type="Pfam" id="PF02811">
    <property type="entry name" value="PHP"/>
    <property type="match status" value="1"/>
</dbReference>
<evidence type="ECO:0000256" key="9">
    <source>
        <dbReference type="ARBA" id="ARBA00022932"/>
    </source>
</evidence>
<keyword evidence="6 11" id="KW-0540">Nuclease</keyword>
<dbReference type="NCBIfam" id="NF001688">
    <property type="entry name" value="PRK00448.1"/>
    <property type="match status" value="1"/>
</dbReference>
<dbReference type="Pfam" id="PF17657">
    <property type="entry name" value="DNA_pol3_finger"/>
    <property type="match status" value="1"/>
</dbReference>
<dbReference type="Pfam" id="PF14579">
    <property type="entry name" value="HHH_6"/>
    <property type="match status" value="1"/>
</dbReference>
<keyword evidence="4 11" id="KW-0548">Nucleotidyltransferase</keyword>
<dbReference type="InterPro" id="IPR004805">
    <property type="entry name" value="DnaE2/DnaE/PolC"/>
</dbReference>
<dbReference type="Proteomes" id="UP000886800">
    <property type="component" value="Unassembled WGS sequence"/>
</dbReference>
<name>A0A9D1WQU4_9FIRM</name>
<protein>
    <recommendedName>
        <fullName evidence="11">DNA polymerase III PolC-type</fullName>
        <shortName evidence="11">PolIII</shortName>
        <ecNumber evidence="11">2.7.7.7</ecNumber>
    </recommendedName>
</protein>
<keyword evidence="2 11" id="KW-0963">Cytoplasm</keyword>
<comment type="function">
    <text evidence="1 11">Required for replicative DNA synthesis. This DNA polymerase also exhibits 3' to 5' exonuclease activity.</text>
</comment>
<evidence type="ECO:0000256" key="2">
    <source>
        <dbReference type="ARBA" id="ARBA00022490"/>
    </source>
</evidence>
<evidence type="ECO:0000256" key="10">
    <source>
        <dbReference type="ARBA" id="ARBA00049244"/>
    </source>
</evidence>
<dbReference type="GO" id="GO:0003887">
    <property type="term" value="F:DNA-directed DNA polymerase activity"/>
    <property type="evidence" value="ECO:0007669"/>
    <property type="project" value="UniProtKB-UniRule"/>
</dbReference>
<dbReference type="Gene3D" id="6.10.140.1510">
    <property type="match status" value="1"/>
</dbReference>
<reference evidence="14" key="2">
    <citation type="submission" date="2021-04" db="EMBL/GenBank/DDBJ databases">
        <authorList>
            <person name="Gilroy R."/>
        </authorList>
    </citation>
    <scope>NUCLEOTIDE SEQUENCE</scope>
    <source>
        <strain evidence="14">CHK188-5543</strain>
    </source>
</reference>
<gene>
    <name evidence="11" type="primary">polC</name>
    <name evidence="14" type="ORF">H9736_04140</name>
</gene>
<dbReference type="InterPro" id="IPR006308">
    <property type="entry name" value="Pol_III_a_PolC-type_gram_pos"/>
</dbReference>
<dbReference type="InterPro" id="IPR004013">
    <property type="entry name" value="PHP_dom"/>
</dbReference>
<dbReference type="SMART" id="SM00479">
    <property type="entry name" value="EXOIII"/>
    <property type="match status" value="1"/>
</dbReference>
<dbReference type="InterPro" id="IPR012340">
    <property type="entry name" value="NA-bd_OB-fold"/>
</dbReference>
<evidence type="ECO:0000256" key="4">
    <source>
        <dbReference type="ARBA" id="ARBA00022695"/>
    </source>
</evidence>
<evidence type="ECO:0000256" key="8">
    <source>
        <dbReference type="ARBA" id="ARBA00022839"/>
    </source>
</evidence>
<keyword evidence="3 11" id="KW-0808">Transferase</keyword>